<keyword evidence="11" id="KW-1185">Reference proteome</keyword>
<dbReference type="InterPro" id="IPR001316">
    <property type="entry name" value="Pept_S1A_streptogrisin"/>
</dbReference>
<dbReference type="RefSeq" id="WP_345631476.1">
    <property type="nucleotide sequence ID" value="NZ_BAABJQ010000011.1"/>
</dbReference>
<dbReference type="SUPFAM" id="SSF50494">
    <property type="entry name" value="Trypsin-like serine proteases"/>
    <property type="match status" value="1"/>
</dbReference>
<keyword evidence="6" id="KW-0865">Zymogen</keyword>
<evidence type="ECO:0000313" key="11">
    <source>
        <dbReference type="Proteomes" id="UP001501570"/>
    </source>
</evidence>
<reference evidence="11" key="1">
    <citation type="journal article" date="2019" name="Int. J. Syst. Evol. Microbiol.">
        <title>The Global Catalogue of Microorganisms (GCM) 10K type strain sequencing project: providing services to taxonomists for standard genome sequencing and annotation.</title>
        <authorList>
            <consortium name="The Broad Institute Genomics Platform"/>
            <consortium name="The Broad Institute Genome Sequencing Center for Infectious Disease"/>
            <person name="Wu L."/>
            <person name="Ma J."/>
        </authorList>
    </citation>
    <scope>NUCLEOTIDE SEQUENCE [LARGE SCALE GENOMIC DNA]</scope>
    <source>
        <strain evidence="11">JCM 18304</strain>
    </source>
</reference>
<dbReference type="Gene3D" id="2.40.10.10">
    <property type="entry name" value="Trypsin-like serine proteases"/>
    <property type="match status" value="2"/>
</dbReference>
<evidence type="ECO:0000256" key="7">
    <source>
        <dbReference type="ARBA" id="ARBA00023157"/>
    </source>
</evidence>
<dbReference type="InterPro" id="IPR018114">
    <property type="entry name" value="TRYPSIN_HIS"/>
</dbReference>
<dbReference type="PROSITE" id="PS00135">
    <property type="entry name" value="TRYPSIN_SER"/>
    <property type="match status" value="1"/>
</dbReference>
<name>A0ABP9RWH9_9ACTN</name>
<feature type="domain" description="Peptidase S1A alpha-lytic prodomain" evidence="9">
    <location>
        <begin position="91"/>
        <end position="146"/>
    </location>
</feature>
<feature type="signal peptide" evidence="8">
    <location>
        <begin position="1"/>
        <end position="34"/>
    </location>
</feature>
<evidence type="ECO:0000256" key="1">
    <source>
        <dbReference type="ARBA" id="ARBA00007664"/>
    </source>
</evidence>
<dbReference type="PIRSF" id="PIRSF001134">
    <property type="entry name" value="Streptogrisin"/>
    <property type="match status" value="1"/>
</dbReference>
<dbReference type="InterPro" id="IPR004236">
    <property type="entry name" value="Pept_S1_alpha_lytic"/>
</dbReference>
<dbReference type="EMBL" id="BAABJQ010000011">
    <property type="protein sequence ID" value="GAA5188444.1"/>
    <property type="molecule type" value="Genomic_DNA"/>
</dbReference>
<evidence type="ECO:0000259" key="9">
    <source>
        <dbReference type="Pfam" id="PF02983"/>
    </source>
</evidence>
<dbReference type="InterPro" id="IPR033116">
    <property type="entry name" value="TRYPSIN_SER"/>
</dbReference>
<gene>
    <name evidence="10" type="ORF">GCM10023322_39140</name>
</gene>
<evidence type="ECO:0000256" key="3">
    <source>
        <dbReference type="ARBA" id="ARBA00022729"/>
    </source>
</evidence>
<sequence length="349" mass="35109">MRLTRSTYRRTTLLTGAVTLIAGAMMLVPGTAQAATAATPQSAAALASQLGSRAAGSYLDQATGKMVVNISDPALAQTVRSAGAQPRLVAHSAAQLAQATARLNSSPEIAGTAWATDPVTNQVVISVDSTVTGAHLAQVKALAASLGNTARVEQVEGAFRTEIAGGDAIYGGAYRCSLGFAVRSGSTYYFLTAGHCGNVASTWYSNSSHTTLLGSTAGSSFPGNDYAIVRWTGSGTPSGTVDLYSGSQDITSAGNAVVGQAVRRSGSTSHVHSGTVQQVNATVTYAEGRVTGLIRTNVCAESGDSGGALFAGTVALGLTSGGSGNCTSGGTTYFQPVTEALSAYGVSVF</sequence>
<protein>
    <submittedName>
        <fullName evidence="10">S1 family peptidase</fullName>
    </submittedName>
</protein>
<keyword evidence="2" id="KW-0645">Protease</keyword>
<comment type="similarity">
    <text evidence="1">Belongs to the peptidase S1 family.</text>
</comment>
<evidence type="ECO:0000256" key="6">
    <source>
        <dbReference type="ARBA" id="ARBA00023145"/>
    </source>
</evidence>
<evidence type="ECO:0000256" key="8">
    <source>
        <dbReference type="SAM" id="SignalP"/>
    </source>
</evidence>
<feature type="chain" id="PRO_5047010715" evidence="8">
    <location>
        <begin position="35"/>
        <end position="349"/>
    </location>
</feature>
<keyword evidence="4" id="KW-0378">Hydrolase</keyword>
<dbReference type="PROSITE" id="PS00134">
    <property type="entry name" value="TRYPSIN_HIS"/>
    <property type="match status" value="1"/>
</dbReference>
<keyword evidence="5" id="KW-0720">Serine protease</keyword>
<dbReference type="PRINTS" id="PR00861">
    <property type="entry name" value="ALYTICPTASE"/>
</dbReference>
<proteinExistence type="inferred from homology"/>
<dbReference type="CDD" id="cd21112">
    <property type="entry name" value="alphaLP-like"/>
    <property type="match status" value="1"/>
</dbReference>
<comment type="caution">
    <text evidence="10">The sequence shown here is derived from an EMBL/GenBank/DDBJ whole genome shotgun (WGS) entry which is preliminary data.</text>
</comment>
<keyword evidence="3 8" id="KW-0732">Signal</keyword>
<keyword evidence="7" id="KW-1015">Disulfide bond</keyword>
<accession>A0ABP9RWH9</accession>
<evidence type="ECO:0000256" key="4">
    <source>
        <dbReference type="ARBA" id="ARBA00022801"/>
    </source>
</evidence>
<evidence type="ECO:0000313" key="10">
    <source>
        <dbReference type="EMBL" id="GAA5188444.1"/>
    </source>
</evidence>
<evidence type="ECO:0000256" key="5">
    <source>
        <dbReference type="ARBA" id="ARBA00022825"/>
    </source>
</evidence>
<dbReference type="Pfam" id="PF02983">
    <property type="entry name" value="Pro_Al_protease"/>
    <property type="match status" value="1"/>
</dbReference>
<dbReference type="InterPro" id="IPR043504">
    <property type="entry name" value="Peptidase_S1_PA_chymotrypsin"/>
</dbReference>
<evidence type="ECO:0000256" key="2">
    <source>
        <dbReference type="ARBA" id="ARBA00022670"/>
    </source>
</evidence>
<dbReference type="InterPro" id="IPR009003">
    <property type="entry name" value="Peptidase_S1_PA"/>
</dbReference>
<dbReference type="Proteomes" id="UP001501570">
    <property type="component" value="Unassembled WGS sequence"/>
</dbReference>
<organism evidence="10 11">
    <name type="scientific">Rugosimonospora acidiphila</name>
    <dbReference type="NCBI Taxonomy" id="556531"/>
    <lineage>
        <taxon>Bacteria</taxon>
        <taxon>Bacillati</taxon>
        <taxon>Actinomycetota</taxon>
        <taxon>Actinomycetes</taxon>
        <taxon>Micromonosporales</taxon>
        <taxon>Micromonosporaceae</taxon>
        <taxon>Rugosimonospora</taxon>
    </lineage>
</organism>